<feature type="region of interest" description="Disordered" evidence="1">
    <location>
        <begin position="47"/>
        <end position="67"/>
    </location>
</feature>
<keyword evidence="2" id="KW-0472">Membrane</keyword>
<dbReference type="RefSeq" id="WP_106394519.1">
    <property type="nucleotide sequence ID" value="NZ_PVNK01000232.1"/>
</dbReference>
<keyword evidence="2" id="KW-1133">Transmembrane helix</keyword>
<accession>A0A2S9XFV1</accession>
<organism evidence="3 4">
    <name type="scientific">Enhygromyxa salina</name>
    <dbReference type="NCBI Taxonomy" id="215803"/>
    <lineage>
        <taxon>Bacteria</taxon>
        <taxon>Pseudomonadati</taxon>
        <taxon>Myxococcota</taxon>
        <taxon>Polyangia</taxon>
        <taxon>Nannocystales</taxon>
        <taxon>Nannocystaceae</taxon>
        <taxon>Enhygromyxa</taxon>
    </lineage>
</organism>
<evidence type="ECO:0000313" key="3">
    <source>
        <dbReference type="EMBL" id="PRP91717.1"/>
    </source>
</evidence>
<keyword evidence="2" id="KW-0812">Transmembrane</keyword>
<proteinExistence type="predicted"/>
<feature type="compositionally biased region" description="Basic and acidic residues" evidence="1">
    <location>
        <begin position="47"/>
        <end position="61"/>
    </location>
</feature>
<name>A0A2S9XFV1_9BACT</name>
<feature type="transmembrane region" description="Helical" evidence="2">
    <location>
        <begin position="95"/>
        <end position="115"/>
    </location>
</feature>
<keyword evidence="4" id="KW-1185">Reference proteome</keyword>
<comment type="caution">
    <text evidence="3">The sequence shown here is derived from an EMBL/GenBank/DDBJ whole genome shotgun (WGS) entry which is preliminary data.</text>
</comment>
<dbReference type="OrthoDB" id="9844135at2"/>
<feature type="region of interest" description="Disordered" evidence="1">
    <location>
        <begin position="1"/>
        <end position="31"/>
    </location>
</feature>
<sequence length="257" mass="27998">MDDELLRLLGRHQREDLDADASEREVPAPYEGAERAALLDDLFARVDAEGENEGSAHEHEPPSAASDRVIELDVHRTRAGPGEETQARSSSRRSLILLTSLATAAAAALLLWWGLGETGEDPLLAQLPSYEISRLQGGVARSRAEPSGERPTVRADSTIDWVFTPAEPIREPLAVALVAVSETGARVFAARVEAEISAEGAIRLRGLLATHIELEPGEWTLRVLVAPPDRLPRDLDQLDDWPTWQTIAFELTIVAGD</sequence>
<dbReference type="AlphaFoldDB" id="A0A2S9XFV1"/>
<dbReference type="Proteomes" id="UP000237968">
    <property type="component" value="Unassembled WGS sequence"/>
</dbReference>
<gene>
    <name evidence="3" type="ORF">ENSA5_52970</name>
</gene>
<reference evidence="3 4" key="1">
    <citation type="submission" date="2018-03" db="EMBL/GenBank/DDBJ databases">
        <title>Draft Genome Sequences of the Obligatory Marine Myxobacteria Enhygromyxa salina SWB005.</title>
        <authorList>
            <person name="Poehlein A."/>
            <person name="Moghaddam J.A."/>
            <person name="Harms H."/>
            <person name="Alanjari M."/>
            <person name="Koenig G.M."/>
            <person name="Daniel R."/>
            <person name="Schaeberle T.F."/>
        </authorList>
    </citation>
    <scope>NUCLEOTIDE SEQUENCE [LARGE SCALE GENOMIC DNA]</scope>
    <source>
        <strain evidence="3 4">SWB005</strain>
    </source>
</reference>
<dbReference type="EMBL" id="PVNK01000232">
    <property type="protein sequence ID" value="PRP91717.1"/>
    <property type="molecule type" value="Genomic_DNA"/>
</dbReference>
<evidence type="ECO:0000256" key="2">
    <source>
        <dbReference type="SAM" id="Phobius"/>
    </source>
</evidence>
<protein>
    <submittedName>
        <fullName evidence="3">Uncharacterized protein</fullName>
    </submittedName>
</protein>
<evidence type="ECO:0000256" key="1">
    <source>
        <dbReference type="SAM" id="MobiDB-lite"/>
    </source>
</evidence>
<evidence type="ECO:0000313" key="4">
    <source>
        <dbReference type="Proteomes" id="UP000237968"/>
    </source>
</evidence>